<reference evidence="2 3" key="1">
    <citation type="submission" date="2020-01" db="EMBL/GenBank/DDBJ databases">
        <title>Paenibacillus soybeanensis sp. nov. isolated from the nodules of soybean (Glycine max(L.) Merr).</title>
        <authorList>
            <person name="Wang H."/>
        </authorList>
    </citation>
    <scope>NUCLEOTIDE SEQUENCE [LARGE SCALE GENOMIC DNA]</scope>
    <source>
        <strain evidence="2 3">DSM 23054</strain>
    </source>
</reference>
<feature type="region of interest" description="Disordered" evidence="1">
    <location>
        <begin position="64"/>
        <end position="86"/>
    </location>
</feature>
<sequence length="86" mass="9910">MYFSRKRPIEDYPVEMTAIWSCTKEGCNGWLRDSFSFEDVPTCMQCKSPMQKGMKELPILHESTQSRNTAVKNMKAKSNPPESESE</sequence>
<name>A0A7X4YR45_9BACL</name>
<keyword evidence="3" id="KW-1185">Reference proteome</keyword>
<proteinExistence type="predicted"/>
<dbReference type="InterPro" id="IPR025916">
    <property type="entry name" value="YdjO"/>
</dbReference>
<organism evidence="2 3">
    <name type="scientific">Paenibacillus sacheonensis</name>
    <dbReference type="NCBI Taxonomy" id="742054"/>
    <lineage>
        <taxon>Bacteria</taxon>
        <taxon>Bacillati</taxon>
        <taxon>Bacillota</taxon>
        <taxon>Bacilli</taxon>
        <taxon>Bacillales</taxon>
        <taxon>Paenibacillaceae</taxon>
        <taxon>Paenibacillus</taxon>
    </lineage>
</organism>
<gene>
    <name evidence="2" type="ORF">GT003_18565</name>
</gene>
<comment type="caution">
    <text evidence="2">The sequence shown here is derived from an EMBL/GenBank/DDBJ whole genome shotgun (WGS) entry which is preliminary data.</text>
</comment>
<dbReference type="OrthoDB" id="1955171at2"/>
<dbReference type="Proteomes" id="UP000558113">
    <property type="component" value="Unassembled WGS sequence"/>
</dbReference>
<evidence type="ECO:0008006" key="4">
    <source>
        <dbReference type="Google" id="ProtNLM"/>
    </source>
</evidence>
<protein>
    <recommendedName>
        <fullName evidence="4">Cold-shock protein</fullName>
    </recommendedName>
</protein>
<evidence type="ECO:0000313" key="3">
    <source>
        <dbReference type="Proteomes" id="UP000558113"/>
    </source>
</evidence>
<evidence type="ECO:0000256" key="1">
    <source>
        <dbReference type="SAM" id="MobiDB-lite"/>
    </source>
</evidence>
<dbReference type="Pfam" id="PF14169">
    <property type="entry name" value="YdjO"/>
    <property type="match status" value="1"/>
</dbReference>
<dbReference type="EMBL" id="JAAAMU010000009">
    <property type="protein sequence ID" value="NBC71007.1"/>
    <property type="molecule type" value="Genomic_DNA"/>
</dbReference>
<dbReference type="RefSeq" id="WP_161700516.1">
    <property type="nucleotide sequence ID" value="NZ_JAAAMU010000009.1"/>
</dbReference>
<evidence type="ECO:0000313" key="2">
    <source>
        <dbReference type="EMBL" id="NBC71007.1"/>
    </source>
</evidence>
<accession>A0A7X4YR45</accession>
<dbReference type="AlphaFoldDB" id="A0A7X4YR45"/>